<dbReference type="STRING" id="861299.J421_4378"/>
<evidence type="ECO:0000313" key="4">
    <source>
        <dbReference type="Proteomes" id="UP000019151"/>
    </source>
</evidence>
<evidence type="ECO:0000313" key="3">
    <source>
        <dbReference type="EMBL" id="AHG91915.1"/>
    </source>
</evidence>
<proteinExistence type="predicted"/>
<dbReference type="HOGENOM" id="CLU_090614_0_0_0"/>
<reference evidence="3 4" key="1">
    <citation type="journal article" date="2014" name="Genome Announc.">
        <title>Genome Sequence and Methylome of Soil Bacterium Gemmatirosa kalamazoonensis KBS708T, a Member of the Rarely Cultivated Gemmatimonadetes Phylum.</title>
        <authorList>
            <person name="Debruyn J.M."/>
            <person name="Radosevich M."/>
            <person name="Wommack K.E."/>
            <person name="Polson S.W."/>
            <person name="Hauser L.J."/>
            <person name="Fawaz M.N."/>
            <person name="Korlach J."/>
            <person name="Tsai Y.C."/>
        </authorList>
    </citation>
    <scope>NUCLEOTIDE SEQUENCE [LARGE SCALE GENOMIC DNA]</scope>
    <source>
        <strain evidence="3 4">KBS708</strain>
    </source>
</reference>
<dbReference type="KEGG" id="gba:J421_4378"/>
<organism evidence="3 4">
    <name type="scientific">Gemmatirosa kalamazoonensis</name>
    <dbReference type="NCBI Taxonomy" id="861299"/>
    <lineage>
        <taxon>Bacteria</taxon>
        <taxon>Pseudomonadati</taxon>
        <taxon>Gemmatimonadota</taxon>
        <taxon>Gemmatimonadia</taxon>
        <taxon>Gemmatimonadales</taxon>
        <taxon>Gemmatimonadaceae</taxon>
        <taxon>Gemmatirosa</taxon>
    </lineage>
</organism>
<dbReference type="Pfam" id="PF13349">
    <property type="entry name" value="DUF4097"/>
    <property type="match status" value="1"/>
</dbReference>
<name>W0RNK6_9BACT</name>
<keyword evidence="4" id="KW-1185">Reference proteome</keyword>
<dbReference type="eggNOG" id="COG3595">
    <property type="taxonomic scope" value="Bacteria"/>
</dbReference>
<sequence length="268" mass="28767">MIRLTIALATLGTALALARPAEAQRRSDTFNWEGRVPSGKWIYLRNVNGEVRVERGTGDKVQVTATKRWRRGNPDDVRITTEKADDGESVVVCALYNPDATCDENGYSSRGRRHYSGNDDNDVNVEFVVRVPAGVRVDASTTNGDLSVTGATSEVIAHTTNGDVRAESTGGPVNASTTNGNVTASMRDLGSSRDLDFSTTNGSVIVEVPASLGAEIDMSTTNGHVASDFPMTLSGRIDPRRLHATIGDGSRRLRLHSTNGNVELRKVP</sequence>
<dbReference type="EMBL" id="CP007128">
    <property type="protein sequence ID" value="AHG91915.1"/>
    <property type="molecule type" value="Genomic_DNA"/>
</dbReference>
<feature type="chain" id="PRO_5004794653" description="DUF4097 domain-containing protein" evidence="1">
    <location>
        <begin position="24"/>
        <end position="268"/>
    </location>
</feature>
<keyword evidence="1" id="KW-0732">Signal</keyword>
<protein>
    <recommendedName>
        <fullName evidence="2">DUF4097 domain-containing protein</fullName>
    </recommendedName>
</protein>
<dbReference type="AlphaFoldDB" id="W0RNK6"/>
<dbReference type="Proteomes" id="UP000019151">
    <property type="component" value="Chromosome"/>
</dbReference>
<accession>W0RNK6</accession>
<feature type="domain" description="DUF4097" evidence="2">
    <location>
        <begin position="136"/>
        <end position="264"/>
    </location>
</feature>
<feature type="signal peptide" evidence="1">
    <location>
        <begin position="1"/>
        <end position="23"/>
    </location>
</feature>
<dbReference type="InParanoid" id="W0RNK6"/>
<evidence type="ECO:0000259" key="2">
    <source>
        <dbReference type="Pfam" id="PF13349"/>
    </source>
</evidence>
<dbReference type="RefSeq" id="WP_025413348.1">
    <property type="nucleotide sequence ID" value="NZ_CP007128.1"/>
</dbReference>
<gene>
    <name evidence="3" type="ORF">J421_4378</name>
</gene>
<evidence type="ECO:0000256" key="1">
    <source>
        <dbReference type="SAM" id="SignalP"/>
    </source>
</evidence>
<dbReference type="InterPro" id="IPR025164">
    <property type="entry name" value="Toastrack_DUF4097"/>
</dbReference>
<dbReference type="OrthoDB" id="9788251at2"/>